<evidence type="ECO:0000256" key="10">
    <source>
        <dbReference type="ARBA" id="ARBA00023303"/>
    </source>
</evidence>
<keyword evidence="8" id="KW-0406">Ion transport</keyword>
<feature type="domain" description="Calcium-activated potassium channel BK alpha subunit" evidence="12">
    <location>
        <begin position="442"/>
        <end position="533"/>
    </location>
</feature>
<dbReference type="Pfam" id="PF22614">
    <property type="entry name" value="Slo-like_RCK"/>
    <property type="match status" value="2"/>
</dbReference>
<keyword evidence="4" id="KW-0812">Transmembrane</keyword>
<evidence type="ECO:0000313" key="15">
    <source>
        <dbReference type="Proteomes" id="UP001163046"/>
    </source>
</evidence>
<dbReference type="OrthoDB" id="257992at2759"/>
<dbReference type="PANTHER" id="PTHR10027:SF10">
    <property type="entry name" value="SLOWPOKE 2, ISOFORM D"/>
    <property type="match status" value="1"/>
</dbReference>
<keyword evidence="5" id="KW-0631">Potassium channel</keyword>
<evidence type="ECO:0000256" key="3">
    <source>
        <dbReference type="ARBA" id="ARBA00022538"/>
    </source>
</evidence>
<dbReference type="InterPro" id="IPR009057">
    <property type="entry name" value="Homeodomain-like_sf"/>
</dbReference>
<proteinExistence type="predicted"/>
<dbReference type="InterPro" id="IPR003929">
    <property type="entry name" value="K_chnl_BK_asu"/>
</dbReference>
<dbReference type="FunFam" id="3.40.50.720:FF:000034">
    <property type="entry name" value="Potassium channel subfamily T member 1"/>
    <property type="match status" value="1"/>
</dbReference>
<dbReference type="GO" id="GO:0005228">
    <property type="term" value="F:intracellular sodium-activated potassium channel activity"/>
    <property type="evidence" value="ECO:0007669"/>
    <property type="project" value="TreeGrafter"/>
</dbReference>
<keyword evidence="2" id="KW-0813">Transport</keyword>
<dbReference type="InterPro" id="IPR003148">
    <property type="entry name" value="RCK_N"/>
</dbReference>
<dbReference type="Proteomes" id="UP001163046">
    <property type="component" value="Unassembled WGS sequence"/>
</dbReference>
<accession>A0A9W9YIL4</accession>
<evidence type="ECO:0000259" key="13">
    <source>
        <dbReference type="Pfam" id="PF22614"/>
    </source>
</evidence>
<feature type="compositionally biased region" description="Acidic residues" evidence="11">
    <location>
        <begin position="1064"/>
        <end position="1076"/>
    </location>
</feature>
<organism evidence="14 15">
    <name type="scientific">Desmophyllum pertusum</name>
    <dbReference type="NCBI Taxonomy" id="174260"/>
    <lineage>
        <taxon>Eukaryota</taxon>
        <taxon>Metazoa</taxon>
        <taxon>Cnidaria</taxon>
        <taxon>Anthozoa</taxon>
        <taxon>Hexacorallia</taxon>
        <taxon>Scleractinia</taxon>
        <taxon>Caryophylliina</taxon>
        <taxon>Caryophylliidae</taxon>
        <taxon>Desmophyllum</taxon>
    </lineage>
</organism>
<protein>
    <submittedName>
        <fullName evidence="14">Potassium channel, sub T, member 2</fullName>
    </submittedName>
</protein>
<feature type="domain" description="RCK N-terminal" evidence="13">
    <location>
        <begin position="385"/>
        <end position="427"/>
    </location>
</feature>
<dbReference type="AlphaFoldDB" id="A0A9W9YIL4"/>
<evidence type="ECO:0000256" key="4">
    <source>
        <dbReference type="ARBA" id="ARBA00022692"/>
    </source>
</evidence>
<dbReference type="Pfam" id="PF03493">
    <property type="entry name" value="BK_channel_a"/>
    <property type="match status" value="1"/>
</dbReference>
<evidence type="ECO:0000313" key="14">
    <source>
        <dbReference type="EMBL" id="KAJ7339483.1"/>
    </source>
</evidence>
<evidence type="ECO:0000256" key="11">
    <source>
        <dbReference type="SAM" id="MobiDB-lite"/>
    </source>
</evidence>
<dbReference type="EMBL" id="MU827779">
    <property type="protein sequence ID" value="KAJ7339483.1"/>
    <property type="molecule type" value="Genomic_DNA"/>
</dbReference>
<evidence type="ECO:0000256" key="1">
    <source>
        <dbReference type="ARBA" id="ARBA00004141"/>
    </source>
</evidence>
<name>A0A9W9YIL4_9CNID</name>
<reference evidence="14" key="1">
    <citation type="submission" date="2023-01" db="EMBL/GenBank/DDBJ databases">
        <title>Genome assembly of the deep-sea coral Lophelia pertusa.</title>
        <authorList>
            <person name="Herrera S."/>
            <person name="Cordes E."/>
        </authorList>
    </citation>
    <scope>NUCLEOTIDE SEQUENCE</scope>
    <source>
        <strain evidence="14">USNM1676648</strain>
        <tissue evidence="14">Polyp</tissue>
    </source>
</reference>
<comment type="subcellular location">
    <subcellularLocation>
        <location evidence="1">Membrane</location>
        <topology evidence="1">Multi-pass membrane protein</topology>
    </subcellularLocation>
</comment>
<feature type="region of interest" description="Disordered" evidence="11">
    <location>
        <begin position="1062"/>
        <end position="1083"/>
    </location>
</feature>
<feature type="domain" description="RCK N-terminal" evidence="13">
    <location>
        <begin position="727"/>
        <end position="847"/>
    </location>
</feature>
<evidence type="ECO:0000259" key="12">
    <source>
        <dbReference type="Pfam" id="PF03493"/>
    </source>
</evidence>
<evidence type="ECO:0000256" key="9">
    <source>
        <dbReference type="ARBA" id="ARBA00023136"/>
    </source>
</evidence>
<sequence length="1083" mass="122785">MPFKKGDLNNPSFKQKRRSTKISPTSSRENRGKPFSPRLRAAVLQRIKSGIDVNTALADACVRDKNAAKRWKDLLQDTGNVTPLKRSGGRPRKVAKGSPEEKLLERLADKDPYCSTEIIACRLLNRTEIEISSRTVRRQLYKRADDRFSYKTPNTSSSEVNLERVLDMQMGYLDGMHSAIAQGLCSEDEFYFADECPIFIGVLPRKGRCRKGEQLYGRAPYRPRKFTLHSAIGPRGYYKVWLSENNANDAEVRHFVLDNIRSPQHAPSLGGPPLPLTIPPHSFFIWDRLGRAGRCLNPSKQHYNPEIHQQFRQAKIQVVMLPPKGHEANPSELFQGNIQASVKRWRAPGQAADESGPRDFYEAQKAVSDALDRLRFSCKAFRGWVEDAEGCFILTDRYADNREAADKHTILRTWAIQDFAPATPLYVQILKPENKFHVSFAEHVVCEDEVKHALLASNCVCPGISTFFTLLLHTLHEQSGSEDWHDMYGKCAGNEIYDIRLGDSKIFRPYAYKTFTHAAFHAHNKYGVTLFAVRSIGKGSRILLNPGLSHIMNYEDRCFYIAISSEEDTAFKAYKEPKESVSLFKGSFRHKNDSFITASSVALELKTDAVEPVGLKFLDEAPANGVGHASSSDQETPGDHQTLCMYLMDQILTKKKLLRQDMDLLDDTSRIPSYVAGVPPCSLYIGRTPLRCHLLKNPKKSCCLGLRNEACLDRDLNDSARLHQRQHGAIIVASPVAEAGLYNFILPLRAYQRPKCTLKPIVLLLKEEPNEDFLMAVCHFPMLYYMIGTINSLDDLLKAGCLHADSIVVVGYRSHGQMYDEEHMADASTIVDVQSIYRCFPRATLIVELTHASNMRFMKFNADMSLPPGIQSESLASFKTRSFRESVKRRIKQQNRDHLNYMFREPFAAGHVFSMSMLDTLLYQAFVKDYMIYLVRLLLGCEQSPGSGYLSALKITEDHIWIDTYGRLFQRLCSTTCAVPIGLYRSEVPEDDFTDAFPRRRKKEIREISDIIENRMKNLSIFGTPDMTQRPGNSYVIVNPNPEFKLQEGDVIYLIRPCNTNMSDIEEEPTDPDGGDDLPNTSL</sequence>
<dbReference type="InterPro" id="IPR047871">
    <property type="entry name" value="K_chnl_Slo-like"/>
</dbReference>
<comment type="caution">
    <text evidence="14">The sequence shown here is derived from an EMBL/GenBank/DDBJ whole genome shotgun (WGS) entry which is preliminary data.</text>
</comment>
<dbReference type="GO" id="GO:0015271">
    <property type="term" value="F:outward rectifier potassium channel activity"/>
    <property type="evidence" value="ECO:0007669"/>
    <property type="project" value="TreeGrafter"/>
</dbReference>
<evidence type="ECO:0000256" key="8">
    <source>
        <dbReference type="ARBA" id="ARBA00023065"/>
    </source>
</evidence>
<dbReference type="SUPFAM" id="SSF46689">
    <property type="entry name" value="Homeodomain-like"/>
    <property type="match status" value="1"/>
</dbReference>
<feature type="region of interest" description="Disordered" evidence="11">
    <location>
        <begin position="79"/>
        <end position="100"/>
    </location>
</feature>
<keyword evidence="7" id="KW-1133">Transmembrane helix</keyword>
<keyword evidence="15" id="KW-1185">Reference proteome</keyword>
<keyword evidence="9" id="KW-0472">Membrane</keyword>
<evidence type="ECO:0000256" key="5">
    <source>
        <dbReference type="ARBA" id="ARBA00022826"/>
    </source>
</evidence>
<dbReference type="GO" id="GO:0005886">
    <property type="term" value="C:plasma membrane"/>
    <property type="evidence" value="ECO:0007669"/>
    <property type="project" value="TreeGrafter"/>
</dbReference>
<keyword evidence="10 14" id="KW-0407">Ion channel</keyword>
<feature type="region of interest" description="Disordered" evidence="11">
    <location>
        <begin position="1"/>
        <end position="36"/>
    </location>
</feature>
<dbReference type="PANTHER" id="PTHR10027">
    <property type="entry name" value="CALCIUM-ACTIVATED POTASSIUM CHANNEL ALPHA CHAIN"/>
    <property type="match status" value="1"/>
</dbReference>
<evidence type="ECO:0000256" key="2">
    <source>
        <dbReference type="ARBA" id="ARBA00022448"/>
    </source>
</evidence>
<evidence type="ECO:0000256" key="6">
    <source>
        <dbReference type="ARBA" id="ARBA00022958"/>
    </source>
</evidence>
<evidence type="ECO:0000256" key="7">
    <source>
        <dbReference type="ARBA" id="ARBA00022989"/>
    </source>
</evidence>
<dbReference type="Gene3D" id="3.40.50.720">
    <property type="entry name" value="NAD(P)-binding Rossmann-like Domain"/>
    <property type="match status" value="1"/>
</dbReference>
<gene>
    <name evidence="14" type="primary">KCNT2_2</name>
    <name evidence="14" type="ORF">OS493_005881</name>
</gene>
<keyword evidence="3" id="KW-0633">Potassium transport</keyword>
<keyword evidence="6" id="KW-0630">Potassium</keyword>